<reference evidence="4" key="1">
    <citation type="submission" date="2009-12" db="EMBL/GenBank/DDBJ databases">
        <title>Complete sequence of Treponema primitia strain ZAS-2.</title>
        <authorList>
            <person name="Tetu S.G."/>
            <person name="Matson E."/>
            <person name="Ren Q."/>
            <person name="Seshadri R."/>
            <person name="Elbourne L."/>
            <person name="Hassan K.A."/>
            <person name="Durkin A."/>
            <person name="Radune D."/>
            <person name="Mohamoud Y."/>
            <person name="Shay R."/>
            <person name="Jin S."/>
            <person name="Zhang X."/>
            <person name="Lucey K."/>
            <person name="Ballor N.R."/>
            <person name="Ottesen E."/>
            <person name="Rosenthal R."/>
            <person name="Allen A."/>
            <person name="Leadbetter J.R."/>
            <person name="Paulsen I.T."/>
        </authorList>
    </citation>
    <scope>NUCLEOTIDE SEQUENCE [LARGE SCALE GENOMIC DNA]</scope>
    <source>
        <strain evidence="4">ATCC BAA-887 / DSM 12427 / ZAS-2</strain>
    </source>
</reference>
<dbReference type="AlphaFoldDB" id="F5YM84"/>
<keyword evidence="1" id="KW-0812">Transmembrane</keyword>
<dbReference type="Gene3D" id="1.20.144.10">
    <property type="entry name" value="Phosphatidic acid phosphatase type 2/haloperoxidase"/>
    <property type="match status" value="1"/>
</dbReference>
<evidence type="ECO:0000256" key="1">
    <source>
        <dbReference type="SAM" id="Phobius"/>
    </source>
</evidence>
<dbReference type="HOGENOM" id="CLU_1057449_0_0_12"/>
<dbReference type="eggNOG" id="COG0671">
    <property type="taxonomic scope" value="Bacteria"/>
</dbReference>
<dbReference type="InterPro" id="IPR036938">
    <property type="entry name" value="PAP2/HPO_sf"/>
</dbReference>
<organism evidence="3 4">
    <name type="scientific">Treponema primitia (strain ATCC BAA-887 / DSM 12427 / ZAS-2)</name>
    <dbReference type="NCBI Taxonomy" id="545694"/>
    <lineage>
        <taxon>Bacteria</taxon>
        <taxon>Pseudomonadati</taxon>
        <taxon>Spirochaetota</taxon>
        <taxon>Spirochaetia</taxon>
        <taxon>Spirochaetales</taxon>
        <taxon>Treponemataceae</taxon>
        <taxon>Treponema</taxon>
    </lineage>
</organism>
<feature type="transmembrane region" description="Helical" evidence="1">
    <location>
        <begin position="215"/>
        <end position="233"/>
    </location>
</feature>
<dbReference type="Proteomes" id="UP000009223">
    <property type="component" value="Chromosome"/>
</dbReference>
<keyword evidence="1" id="KW-1133">Transmembrane helix</keyword>
<gene>
    <name evidence="3" type="ordered locus">TREPR_0419</name>
</gene>
<keyword evidence="4" id="KW-1185">Reference proteome</keyword>
<name>F5YM84_TREPZ</name>
<feature type="transmembrane region" description="Helical" evidence="1">
    <location>
        <begin position="12"/>
        <end position="33"/>
    </location>
</feature>
<protein>
    <submittedName>
        <fullName evidence="3">PAP2 superfamily protein</fullName>
    </submittedName>
</protein>
<dbReference type="Pfam" id="PF01569">
    <property type="entry name" value="PAP2"/>
    <property type="match status" value="1"/>
</dbReference>
<dbReference type="EMBL" id="CP001843">
    <property type="protein sequence ID" value="AEF83853.1"/>
    <property type="molecule type" value="Genomic_DNA"/>
</dbReference>
<dbReference type="InterPro" id="IPR000326">
    <property type="entry name" value="PAP2/HPO"/>
</dbReference>
<dbReference type="SMART" id="SM00014">
    <property type="entry name" value="acidPPc"/>
    <property type="match status" value="1"/>
</dbReference>
<feature type="domain" description="Phosphatidic acid phosphatase type 2/haloperoxidase" evidence="2">
    <location>
        <begin position="114"/>
        <end position="234"/>
    </location>
</feature>
<sequence length="263" mass="29257">MDDREEAMKKYALILLCLLCSHYYSFSESIYTWDLKKDIIIGSFSLSVFLPPLFIDASPGNTIQKDDINAVDKSLMFKYNKNLDTISTWAAYGTLVIPGLSLLGNIKDYNAWLSYGTMYAEAFLLTYGTKDILKTAIARNRPYTYFGGIPKGEEEDYYNSFPSGHTSFAFLGATFLSTTFYHEYPDSKWKVPVIIGSYAAATGIASMRILSGNHFITDVIAGAVIGSLYGWLIPTLHLRAREGLNTNVEIIPIGNGIIATMSF</sequence>
<reference evidence="3 4" key="2">
    <citation type="journal article" date="2011" name="ISME J.">
        <title>RNA-seq reveals cooperative metabolic interactions between two termite-gut spirochete species in co-culture.</title>
        <authorList>
            <person name="Rosenthal A.Z."/>
            <person name="Matson E.G."/>
            <person name="Eldar A."/>
            <person name="Leadbetter J.R."/>
        </authorList>
    </citation>
    <scope>NUCLEOTIDE SEQUENCE [LARGE SCALE GENOMIC DNA]</scope>
    <source>
        <strain evidence="4">ATCC BAA-887 / DSM 12427 / ZAS-2</strain>
    </source>
</reference>
<evidence type="ECO:0000313" key="4">
    <source>
        <dbReference type="Proteomes" id="UP000009223"/>
    </source>
</evidence>
<dbReference type="KEGG" id="tpi:TREPR_0419"/>
<accession>F5YM84</accession>
<keyword evidence="1" id="KW-0472">Membrane</keyword>
<dbReference type="PANTHER" id="PTHR14969">
    <property type="entry name" value="SPHINGOSINE-1-PHOSPHATE PHOSPHOHYDROLASE"/>
    <property type="match status" value="1"/>
</dbReference>
<dbReference type="PANTHER" id="PTHR14969:SF13">
    <property type="entry name" value="AT30094P"/>
    <property type="match status" value="1"/>
</dbReference>
<proteinExistence type="predicted"/>
<evidence type="ECO:0000313" key="3">
    <source>
        <dbReference type="EMBL" id="AEF83853.1"/>
    </source>
</evidence>
<dbReference type="SUPFAM" id="SSF48317">
    <property type="entry name" value="Acid phosphatase/Vanadium-dependent haloperoxidase"/>
    <property type="match status" value="1"/>
</dbReference>
<dbReference type="STRING" id="545694.TREPR_0419"/>
<evidence type="ECO:0000259" key="2">
    <source>
        <dbReference type="SMART" id="SM00014"/>
    </source>
</evidence>